<dbReference type="GO" id="GO:0030246">
    <property type="term" value="F:carbohydrate binding"/>
    <property type="evidence" value="ECO:0007669"/>
    <property type="project" value="InterPro"/>
</dbReference>
<proteinExistence type="predicted"/>
<name>A0A239Q2E8_9RHOB</name>
<protein>
    <recommendedName>
        <fullName evidence="3">Galactose mutarotase</fullName>
    </recommendedName>
</protein>
<evidence type="ECO:0000313" key="2">
    <source>
        <dbReference type="Proteomes" id="UP000198307"/>
    </source>
</evidence>
<evidence type="ECO:0000313" key="1">
    <source>
        <dbReference type="EMBL" id="SNT76665.1"/>
    </source>
</evidence>
<reference evidence="1 2" key="1">
    <citation type="submission" date="2017-07" db="EMBL/GenBank/DDBJ databases">
        <authorList>
            <person name="Sun Z.S."/>
            <person name="Albrecht U."/>
            <person name="Echele G."/>
            <person name="Lee C.C."/>
        </authorList>
    </citation>
    <scope>NUCLEOTIDE SEQUENCE [LARGE SCALE GENOMIC DNA]</scope>
    <source>
        <strain evidence="1 2">DSM 14827</strain>
    </source>
</reference>
<keyword evidence="2" id="KW-1185">Reference proteome</keyword>
<accession>A0A239Q2E8</accession>
<organism evidence="1 2">
    <name type="scientific">Paracoccus seriniphilus</name>
    <dbReference type="NCBI Taxonomy" id="184748"/>
    <lineage>
        <taxon>Bacteria</taxon>
        <taxon>Pseudomonadati</taxon>
        <taxon>Pseudomonadota</taxon>
        <taxon>Alphaproteobacteria</taxon>
        <taxon>Rhodobacterales</taxon>
        <taxon>Paracoccaceae</taxon>
        <taxon>Paracoccus</taxon>
    </lineage>
</organism>
<dbReference type="AlphaFoldDB" id="A0A239Q2E8"/>
<dbReference type="Proteomes" id="UP000198307">
    <property type="component" value="Unassembled WGS sequence"/>
</dbReference>
<gene>
    <name evidence="1" type="ORF">SAMN05444959_1247</name>
</gene>
<dbReference type="RefSeq" id="WP_143811503.1">
    <property type="nucleotide sequence ID" value="NZ_FZQB01000024.1"/>
</dbReference>
<dbReference type="OrthoDB" id="9791280at2"/>
<sequence>MGLDRGQALDLRHVLVSGVDLAPGLQAPCQPDDLIGRALQGFMFTCGPDHIRQAAKGMGPGGRNWVWPQHGSLLRAPPCEVIRHEDGLATQITICLPCGGRARLCRRWRMNPSRQGVTLTDCLENCGTSDWAPMIMYHLNFGGGQLTRATTLMAGRRKTPVPMAMEERHLCLPAPSDRRVRIAPLASVPAGVEIGFSGLDWLQTWRHRGRHGDVFSVEPASHDRRPREQLGPALTTLRPGEGREYRLCLRVPAVLP</sequence>
<dbReference type="InterPro" id="IPR014718">
    <property type="entry name" value="GH-type_carb-bd"/>
</dbReference>
<evidence type="ECO:0008006" key="3">
    <source>
        <dbReference type="Google" id="ProtNLM"/>
    </source>
</evidence>
<dbReference type="EMBL" id="FZQB01000024">
    <property type="protein sequence ID" value="SNT76665.1"/>
    <property type="molecule type" value="Genomic_DNA"/>
</dbReference>
<dbReference type="Gene3D" id="2.70.98.10">
    <property type="match status" value="1"/>
</dbReference>